<evidence type="ECO:0000259" key="1">
    <source>
        <dbReference type="PROSITE" id="PS50280"/>
    </source>
</evidence>
<dbReference type="InterPro" id="IPR046341">
    <property type="entry name" value="SET_dom_sf"/>
</dbReference>
<feature type="domain" description="SET" evidence="1">
    <location>
        <begin position="147"/>
        <end position="287"/>
    </location>
</feature>
<dbReference type="STRING" id="252740.A0A423VCX7"/>
<keyword evidence="3" id="KW-1185">Reference proteome</keyword>
<dbReference type="InterPro" id="IPR001214">
    <property type="entry name" value="SET_dom"/>
</dbReference>
<dbReference type="SUPFAM" id="SSF82199">
    <property type="entry name" value="SET domain"/>
    <property type="match status" value="1"/>
</dbReference>
<evidence type="ECO:0000313" key="2">
    <source>
        <dbReference type="EMBL" id="ROV88690.1"/>
    </source>
</evidence>
<dbReference type="EMBL" id="LJZO01000064">
    <property type="protein sequence ID" value="ROV88690.1"/>
    <property type="molecule type" value="Genomic_DNA"/>
</dbReference>
<sequence length="462" mass="51986">MGVDAGFDMVPRLSRETVDVNNWNHFIEIIKELYRDDAQVQIKQHYIVFEAGEHPMLPLEGHKFLRFSSKITGGVTRYINAVTRIAKASFGSRVQYWNECDDQYGYYDWKEVHESFRSYDQPDGHEVSTSIADALTTHNPHGEPQIPLFEVKDIPGKARGLVARVDISKGTQILCEKPLLTVTPAPPNELELVLAGKLRAMSRTEQRQFLSLHNNFPGSLPFGGIVRTNALPCGSGSPVGGIYPQICLINHSCLPNSHNNWDGNREHETIYAIRPIKAGEEITISYDHGGPASTRRAFLRKSFGFDCECSVCTLPPAELQASDARRLLIQRLDDNIGDPSRLRKSPQICLRDCKSLLKALEEEFDGHIEGHSCRTYYDAFQVCIAHGDQARASVFAEKSYKARVCCEGEESPETQRVKSFSLKPASHMTFGLVSAKWKTARSMIPKGLNEAQFNEWLFREQV</sequence>
<organism evidence="2 3">
    <name type="scientific">Cytospora chrysosperma</name>
    <name type="common">Cytospora canker fungus</name>
    <name type="synonym">Sphaeria chrysosperma</name>
    <dbReference type="NCBI Taxonomy" id="252740"/>
    <lineage>
        <taxon>Eukaryota</taxon>
        <taxon>Fungi</taxon>
        <taxon>Dikarya</taxon>
        <taxon>Ascomycota</taxon>
        <taxon>Pezizomycotina</taxon>
        <taxon>Sordariomycetes</taxon>
        <taxon>Sordariomycetidae</taxon>
        <taxon>Diaporthales</taxon>
        <taxon>Cytosporaceae</taxon>
        <taxon>Cytospora</taxon>
    </lineage>
</organism>
<gene>
    <name evidence="2" type="ORF">VSDG_09505</name>
</gene>
<dbReference type="PANTHER" id="PTHR47332">
    <property type="entry name" value="SET DOMAIN-CONTAINING PROTEIN 5"/>
    <property type="match status" value="1"/>
</dbReference>
<dbReference type="Proteomes" id="UP000284375">
    <property type="component" value="Unassembled WGS sequence"/>
</dbReference>
<dbReference type="OrthoDB" id="265717at2759"/>
<comment type="caution">
    <text evidence="2">The sequence shown here is derived from an EMBL/GenBank/DDBJ whole genome shotgun (WGS) entry which is preliminary data.</text>
</comment>
<name>A0A423VCX7_CYTCH</name>
<dbReference type="InterPro" id="IPR011990">
    <property type="entry name" value="TPR-like_helical_dom_sf"/>
</dbReference>
<dbReference type="PANTHER" id="PTHR47332:SF4">
    <property type="entry name" value="SET DOMAIN-CONTAINING PROTEIN 5"/>
    <property type="match status" value="1"/>
</dbReference>
<dbReference type="InterPro" id="IPR053185">
    <property type="entry name" value="SET_domain_protein"/>
</dbReference>
<dbReference type="Gene3D" id="1.25.40.10">
    <property type="entry name" value="Tetratricopeptide repeat domain"/>
    <property type="match status" value="1"/>
</dbReference>
<dbReference type="Pfam" id="PF00856">
    <property type="entry name" value="SET"/>
    <property type="match status" value="1"/>
</dbReference>
<dbReference type="SMART" id="SM00317">
    <property type="entry name" value="SET"/>
    <property type="match status" value="1"/>
</dbReference>
<reference evidence="2 3" key="1">
    <citation type="submission" date="2015-09" db="EMBL/GenBank/DDBJ databases">
        <title>Host preference determinants of Valsa canker pathogens revealed by comparative genomics.</title>
        <authorList>
            <person name="Yin Z."/>
            <person name="Huang L."/>
        </authorList>
    </citation>
    <scope>NUCLEOTIDE SEQUENCE [LARGE SCALE GENOMIC DNA]</scope>
    <source>
        <strain evidence="2 3">YSFL</strain>
    </source>
</reference>
<dbReference type="AlphaFoldDB" id="A0A423VCX7"/>
<proteinExistence type="predicted"/>
<dbReference type="Gene3D" id="2.170.270.10">
    <property type="entry name" value="SET domain"/>
    <property type="match status" value="1"/>
</dbReference>
<dbReference type="PROSITE" id="PS50280">
    <property type="entry name" value="SET"/>
    <property type="match status" value="1"/>
</dbReference>
<accession>A0A423VCX7</accession>
<evidence type="ECO:0000313" key="3">
    <source>
        <dbReference type="Proteomes" id="UP000284375"/>
    </source>
</evidence>
<protein>
    <recommendedName>
        <fullName evidence="1">SET domain-containing protein</fullName>
    </recommendedName>
</protein>
<dbReference type="CDD" id="cd20071">
    <property type="entry name" value="SET_SMYD"/>
    <property type="match status" value="1"/>
</dbReference>